<accession>A0ABZ2N8S9</accession>
<keyword evidence="17" id="KW-1185">Reference proteome</keyword>
<feature type="DNA-binding region" description="OmpR/PhoB-type" evidence="13">
    <location>
        <begin position="124"/>
        <end position="222"/>
    </location>
</feature>
<evidence type="ECO:0000256" key="10">
    <source>
        <dbReference type="ARBA" id="ARBA00037471"/>
    </source>
</evidence>
<protein>
    <recommendedName>
        <fullName evidence="11">Heme response regulator HssR</fullName>
    </recommendedName>
</protein>
<evidence type="ECO:0000256" key="1">
    <source>
        <dbReference type="ARBA" id="ARBA00004496"/>
    </source>
</evidence>
<feature type="modified residue" description="4-aspartylphosphate" evidence="12">
    <location>
        <position position="52"/>
    </location>
</feature>
<keyword evidence="7 13" id="KW-0238">DNA-binding</keyword>
<keyword evidence="9" id="KW-0804">Transcription</keyword>
<dbReference type="PROSITE" id="PS50110">
    <property type="entry name" value="RESPONSE_REGULATORY"/>
    <property type="match status" value="1"/>
</dbReference>
<evidence type="ECO:0000259" key="15">
    <source>
        <dbReference type="PROSITE" id="PS51755"/>
    </source>
</evidence>
<evidence type="ECO:0000256" key="4">
    <source>
        <dbReference type="ARBA" id="ARBA00023012"/>
    </source>
</evidence>
<keyword evidence="4" id="KW-0902">Two-component regulatory system</keyword>
<dbReference type="Proteomes" id="UP001387364">
    <property type="component" value="Chromosome"/>
</dbReference>
<evidence type="ECO:0000313" key="17">
    <source>
        <dbReference type="Proteomes" id="UP001387364"/>
    </source>
</evidence>
<keyword evidence="8" id="KW-0010">Activator</keyword>
<evidence type="ECO:0000256" key="9">
    <source>
        <dbReference type="ARBA" id="ARBA00023163"/>
    </source>
</evidence>
<dbReference type="InterPro" id="IPR001789">
    <property type="entry name" value="Sig_transdc_resp-reg_receiver"/>
</dbReference>
<dbReference type="Gene3D" id="3.40.50.2300">
    <property type="match status" value="1"/>
</dbReference>
<dbReference type="Pfam" id="PF00072">
    <property type="entry name" value="Response_reg"/>
    <property type="match status" value="1"/>
</dbReference>
<evidence type="ECO:0000256" key="3">
    <source>
        <dbReference type="ARBA" id="ARBA00022553"/>
    </source>
</evidence>
<name>A0ABZ2N8S9_9BACI</name>
<keyword evidence="5" id="KW-0805">Transcription regulation</keyword>
<evidence type="ECO:0000256" key="2">
    <source>
        <dbReference type="ARBA" id="ARBA00022490"/>
    </source>
</evidence>
<gene>
    <name evidence="16" type="ORF">WDJ61_05780</name>
</gene>
<evidence type="ECO:0000256" key="11">
    <source>
        <dbReference type="ARBA" id="ARBA00039976"/>
    </source>
</evidence>
<dbReference type="InterPro" id="IPR036388">
    <property type="entry name" value="WH-like_DNA-bd_sf"/>
</dbReference>
<dbReference type="SMART" id="SM00448">
    <property type="entry name" value="REC"/>
    <property type="match status" value="1"/>
</dbReference>
<keyword evidence="2" id="KW-0963">Cytoplasm</keyword>
<dbReference type="InterPro" id="IPR011006">
    <property type="entry name" value="CheY-like_superfamily"/>
</dbReference>
<evidence type="ECO:0000256" key="5">
    <source>
        <dbReference type="ARBA" id="ARBA00023015"/>
    </source>
</evidence>
<evidence type="ECO:0000256" key="7">
    <source>
        <dbReference type="ARBA" id="ARBA00023125"/>
    </source>
</evidence>
<dbReference type="Gene3D" id="1.10.10.10">
    <property type="entry name" value="Winged helix-like DNA-binding domain superfamily/Winged helix DNA-binding domain"/>
    <property type="match status" value="1"/>
</dbReference>
<feature type="domain" description="OmpR/PhoB-type" evidence="15">
    <location>
        <begin position="124"/>
        <end position="222"/>
    </location>
</feature>
<dbReference type="RefSeq" id="WP_338753754.1">
    <property type="nucleotide sequence ID" value="NZ_CP147404.1"/>
</dbReference>
<feature type="domain" description="Response regulatory" evidence="14">
    <location>
        <begin position="3"/>
        <end position="116"/>
    </location>
</feature>
<sequence>MISVLIVDDDPAVRRLVSIHLNEAGFQTFQAENGQEALNLLQIKKCDAAIVDVMMPQMDGFELTKAIRRDYDLPIILLTAKSALSDKESGFRSGTDDYLVKPFEPQELIFRLNALLRRYNKQQSSNIQIGKTIIDTKSYEVQIGESSMLLPLKEFELLSFLSTYPRQTFSRTQLIDSVWGRDFDGDERTVDVHIKRLRERFKNLRPGFEILTVRGVGYKLEEKE</sequence>
<evidence type="ECO:0000313" key="16">
    <source>
        <dbReference type="EMBL" id="WXB94137.1"/>
    </source>
</evidence>
<dbReference type="Pfam" id="PF00486">
    <property type="entry name" value="Trans_reg_C"/>
    <property type="match status" value="1"/>
</dbReference>
<comment type="function">
    <text evidence="10">Member of the two-component regulatory system HssS/HssR involved in intracellular heme homeostasis and tempering of staphylococcal virulence. Phosphorylated HssR binds to a direct repeat sequence within hrtAB promoter and activates the expression of hrtAB, an efflux pump, in response to extracellular heme, hemin, hemoglobin or blood.</text>
</comment>
<organism evidence="16 17">
    <name type="scientific">Bacillus kandeliae</name>
    <dbReference type="NCBI Taxonomy" id="3129297"/>
    <lineage>
        <taxon>Bacteria</taxon>
        <taxon>Bacillati</taxon>
        <taxon>Bacillota</taxon>
        <taxon>Bacilli</taxon>
        <taxon>Bacillales</taxon>
        <taxon>Bacillaceae</taxon>
        <taxon>Bacillus</taxon>
    </lineage>
</organism>
<dbReference type="InterPro" id="IPR039420">
    <property type="entry name" value="WalR-like"/>
</dbReference>
<dbReference type="CDD" id="cd17574">
    <property type="entry name" value="REC_OmpR"/>
    <property type="match status" value="1"/>
</dbReference>
<proteinExistence type="predicted"/>
<dbReference type="PANTHER" id="PTHR48111:SF49">
    <property type="entry name" value="HEME RESPONSE REGULATOR HSSR"/>
    <property type="match status" value="1"/>
</dbReference>
<dbReference type="SMART" id="SM00862">
    <property type="entry name" value="Trans_reg_C"/>
    <property type="match status" value="1"/>
</dbReference>
<keyword evidence="3 12" id="KW-0597">Phosphoprotein</keyword>
<dbReference type="SUPFAM" id="SSF52172">
    <property type="entry name" value="CheY-like"/>
    <property type="match status" value="1"/>
</dbReference>
<reference evidence="16 17" key="1">
    <citation type="submission" date="2024-02" db="EMBL/GenBank/DDBJ databases">
        <title>Seven novel Bacillus-like species.</title>
        <authorList>
            <person name="Liu G."/>
        </authorList>
    </citation>
    <scope>NUCLEOTIDE SEQUENCE [LARGE SCALE GENOMIC DNA]</scope>
    <source>
        <strain evidence="16 17">FJAT-52991</strain>
    </source>
</reference>
<dbReference type="CDD" id="cd00383">
    <property type="entry name" value="trans_reg_C"/>
    <property type="match status" value="1"/>
</dbReference>
<dbReference type="PROSITE" id="PS51755">
    <property type="entry name" value="OMPR_PHOB"/>
    <property type="match status" value="1"/>
</dbReference>
<dbReference type="EMBL" id="CP147404">
    <property type="protein sequence ID" value="WXB94137.1"/>
    <property type="molecule type" value="Genomic_DNA"/>
</dbReference>
<evidence type="ECO:0000256" key="8">
    <source>
        <dbReference type="ARBA" id="ARBA00023159"/>
    </source>
</evidence>
<evidence type="ECO:0000256" key="13">
    <source>
        <dbReference type="PROSITE-ProRule" id="PRU01091"/>
    </source>
</evidence>
<evidence type="ECO:0000259" key="14">
    <source>
        <dbReference type="PROSITE" id="PS50110"/>
    </source>
</evidence>
<evidence type="ECO:0000256" key="12">
    <source>
        <dbReference type="PROSITE-ProRule" id="PRU00169"/>
    </source>
</evidence>
<dbReference type="PANTHER" id="PTHR48111">
    <property type="entry name" value="REGULATOR OF RPOS"/>
    <property type="match status" value="1"/>
</dbReference>
<dbReference type="InterPro" id="IPR001867">
    <property type="entry name" value="OmpR/PhoB-type_DNA-bd"/>
</dbReference>
<evidence type="ECO:0000256" key="6">
    <source>
        <dbReference type="ARBA" id="ARBA00023026"/>
    </source>
</evidence>
<comment type="subcellular location">
    <subcellularLocation>
        <location evidence="1">Cytoplasm</location>
    </subcellularLocation>
</comment>
<keyword evidence="6" id="KW-0843">Virulence</keyword>